<dbReference type="WBParaSite" id="PS1159_v2.g16574.t1">
    <property type="protein sequence ID" value="PS1159_v2.g16574.t1"/>
    <property type="gene ID" value="PS1159_v2.g16574"/>
</dbReference>
<organism evidence="1 2">
    <name type="scientific">Panagrolaimus sp. PS1159</name>
    <dbReference type="NCBI Taxonomy" id="55785"/>
    <lineage>
        <taxon>Eukaryota</taxon>
        <taxon>Metazoa</taxon>
        <taxon>Ecdysozoa</taxon>
        <taxon>Nematoda</taxon>
        <taxon>Chromadorea</taxon>
        <taxon>Rhabditida</taxon>
        <taxon>Tylenchina</taxon>
        <taxon>Panagrolaimomorpha</taxon>
        <taxon>Panagrolaimoidea</taxon>
        <taxon>Panagrolaimidae</taxon>
        <taxon>Panagrolaimus</taxon>
    </lineage>
</organism>
<dbReference type="Proteomes" id="UP000887580">
    <property type="component" value="Unplaced"/>
</dbReference>
<evidence type="ECO:0000313" key="1">
    <source>
        <dbReference type="Proteomes" id="UP000887580"/>
    </source>
</evidence>
<proteinExistence type="predicted"/>
<accession>A0AC35FE87</accession>
<protein>
    <submittedName>
        <fullName evidence="2">60S ribosomal protein L3</fullName>
    </submittedName>
</protein>
<name>A0AC35FE87_9BILA</name>
<reference evidence="2" key="1">
    <citation type="submission" date="2022-11" db="UniProtKB">
        <authorList>
            <consortium name="WormBaseParasite"/>
        </authorList>
    </citation>
    <scope>IDENTIFICATION</scope>
</reference>
<evidence type="ECO:0000313" key="2">
    <source>
        <dbReference type="WBParaSite" id="PS1159_v2.g16574.t1"/>
    </source>
</evidence>
<sequence>MFLWYLCLFALGSTYAVLMPPNFMQLQPLDIPYNYQNRLGNCSIFEQKEIHKCAEPLYEIGFGEFNDFTWNKLFSKTKDYFNQICDKFLMFDLCVEPFKPTCFNEEPARGRYETAVSLMEFICRGGYQEMSKSFECFSRTLTRAEMMQCQAEMLSDTNKISNKIPTYGQAQNEAVCGAMKNYVECIKYPVRYECGYRAWQDVREVIVGPAQLIMPECELNIAPKHTIGTIGAALSAIFAKLWVSMSHRKFSAPRHGHMGFTPKKRSKRHLGKCKAFPKDDASKPVHLTAFIGFKAGMTHIVRDVDKPGSKVNKKEVVEAVTVIETPPLVIIGVTGLIETPRGPRAFKTVWAEHIAEDARRRYYKNWYNSKKKAFSKSSKKWQDEDGKKSIESDLNKIKKYCSTVRVIAHTQQKILRRRDKKAHIIEIQLNGGSVSDKVDWAREHFEKQIPVEQVFTQDELIDCIGVTKGHGYKGVTSRWHTKKLPRKTHKGLRKVACIGAWHPSRVQFTVARAGQKGYHHRTEINKKIYRLGKSCLTAEGKKNATTEFDVTEKNINPLGGFPHYGLVNQDYVMIRGCCIGPKKRPITLRKSLIDHKKRFAFEKINLKWIDTASKFGHGRFQTKTEKKAFMGKLKKDLVAESA</sequence>